<dbReference type="AlphaFoldDB" id="A0A2C9DD00"/>
<dbReference type="KEGG" id="hdi:HDIA_4070"/>
<dbReference type="OrthoDB" id="9781588at2"/>
<proteinExistence type="inferred from homology"/>
<keyword evidence="7" id="KW-1185">Reference proteome</keyword>
<dbReference type="Proteomes" id="UP000223606">
    <property type="component" value="Chromosome 1"/>
</dbReference>
<evidence type="ECO:0000256" key="2">
    <source>
        <dbReference type="ARBA" id="ARBA00008072"/>
    </source>
</evidence>
<organism evidence="6 7">
    <name type="scientific">Hartmannibacter diazotrophicus</name>
    <dbReference type="NCBI Taxonomy" id="1482074"/>
    <lineage>
        <taxon>Bacteria</taxon>
        <taxon>Pseudomonadati</taxon>
        <taxon>Pseudomonadota</taxon>
        <taxon>Alphaproteobacteria</taxon>
        <taxon>Hyphomicrobiales</taxon>
        <taxon>Pleomorphomonadaceae</taxon>
        <taxon>Hartmannibacter</taxon>
    </lineage>
</organism>
<comment type="similarity">
    <text evidence="2">Belongs to the zinc-containing alcohol dehydrogenase family.</text>
</comment>
<keyword evidence="4" id="KW-0862">Zinc</keyword>
<protein>
    <submittedName>
        <fullName evidence="6">L-threonine 3-dehydrogenase</fullName>
    </submittedName>
</protein>
<evidence type="ECO:0000313" key="6">
    <source>
        <dbReference type="EMBL" id="SON57611.1"/>
    </source>
</evidence>
<dbReference type="Gene3D" id="3.90.180.10">
    <property type="entry name" value="Medium-chain alcohol dehydrogenases, catalytic domain"/>
    <property type="match status" value="1"/>
</dbReference>
<evidence type="ECO:0000256" key="1">
    <source>
        <dbReference type="ARBA" id="ARBA00001947"/>
    </source>
</evidence>
<dbReference type="GO" id="GO:0016491">
    <property type="term" value="F:oxidoreductase activity"/>
    <property type="evidence" value="ECO:0007669"/>
    <property type="project" value="UniProtKB-KW"/>
</dbReference>
<name>A0A2C9DD00_9HYPH</name>
<evidence type="ECO:0000256" key="4">
    <source>
        <dbReference type="ARBA" id="ARBA00022833"/>
    </source>
</evidence>
<dbReference type="PANTHER" id="PTHR43350:SF19">
    <property type="entry name" value="D-GULOSIDE 3-DEHYDROGENASE"/>
    <property type="match status" value="1"/>
</dbReference>
<dbReference type="InterPro" id="IPR011032">
    <property type="entry name" value="GroES-like_sf"/>
</dbReference>
<evidence type="ECO:0000256" key="3">
    <source>
        <dbReference type="ARBA" id="ARBA00022723"/>
    </source>
</evidence>
<evidence type="ECO:0000313" key="7">
    <source>
        <dbReference type="Proteomes" id="UP000223606"/>
    </source>
</evidence>
<keyword evidence="5" id="KW-0560">Oxidoreductase</keyword>
<dbReference type="RefSeq" id="WP_099557839.1">
    <property type="nucleotide sequence ID" value="NZ_LT960614.1"/>
</dbReference>
<dbReference type="Gene3D" id="3.40.50.720">
    <property type="entry name" value="NAD(P)-binding Rossmann-like Domain"/>
    <property type="match status" value="1"/>
</dbReference>
<keyword evidence="3" id="KW-0479">Metal-binding</keyword>
<dbReference type="CDD" id="cd08255">
    <property type="entry name" value="2-desacetyl-2-hydroxyethyl_bacteriochlorophyllide_like"/>
    <property type="match status" value="1"/>
</dbReference>
<dbReference type="SUPFAM" id="SSF51735">
    <property type="entry name" value="NAD(P)-binding Rossmann-fold domains"/>
    <property type="match status" value="1"/>
</dbReference>
<evidence type="ECO:0000256" key="5">
    <source>
        <dbReference type="ARBA" id="ARBA00023002"/>
    </source>
</evidence>
<comment type="cofactor">
    <cofactor evidence="1">
        <name>Zn(2+)</name>
        <dbReference type="ChEBI" id="CHEBI:29105"/>
    </cofactor>
</comment>
<gene>
    <name evidence="6" type="ORF">HDIA_4070</name>
</gene>
<accession>A0A2C9DD00</accession>
<dbReference type="GO" id="GO:0046872">
    <property type="term" value="F:metal ion binding"/>
    <property type="evidence" value="ECO:0007669"/>
    <property type="project" value="UniProtKB-KW"/>
</dbReference>
<sequence>MTLSRSTATALWITGPGKADLRDTGIGALAPGEVEVEAVWSGISRGTESLVFRGMVPESEHERMRCPFQEGGFPHPVKYGYAMVGRLRRGPPDRIGQWIFCLHPHQDRFALPEEAAIAIPDTVPSERAVLAANMETALNIAWDAGFLPCDRIAVVGAGTVGLLTAWLAAQIPGVEVTVVDIAPERADIAHRLGCAFALPDEAPQDCDVVVHASATSEGLATALTACGFEARLVEASWYGERQVTLPLGGVFHSRRISLVSSQVGAVSPARRARRSHADRMRQALGLLAAPALDSLISGETPFSSLGEDYARILADPATLCHRIRYS</sequence>
<dbReference type="InterPro" id="IPR036291">
    <property type="entry name" value="NAD(P)-bd_dom_sf"/>
</dbReference>
<reference evidence="7" key="1">
    <citation type="submission" date="2017-09" db="EMBL/GenBank/DDBJ databases">
        <title>Genome sequence of Nannocystis excedens DSM 71.</title>
        <authorList>
            <person name="Blom J."/>
        </authorList>
    </citation>
    <scope>NUCLEOTIDE SEQUENCE [LARGE SCALE GENOMIC DNA]</scope>
    <source>
        <strain evidence="7">type strain: E19</strain>
    </source>
</reference>
<dbReference type="SUPFAM" id="SSF50129">
    <property type="entry name" value="GroES-like"/>
    <property type="match status" value="1"/>
</dbReference>
<dbReference type="EMBL" id="LT960614">
    <property type="protein sequence ID" value="SON57611.1"/>
    <property type="molecule type" value="Genomic_DNA"/>
</dbReference>
<dbReference type="PANTHER" id="PTHR43350">
    <property type="entry name" value="NAD-DEPENDENT ALCOHOL DEHYDROGENASE"/>
    <property type="match status" value="1"/>
</dbReference>